<organism evidence="5 6">
    <name type="scientific">Klebsormidium nitens</name>
    <name type="common">Green alga</name>
    <name type="synonym">Ulothrix nitens</name>
    <dbReference type="NCBI Taxonomy" id="105231"/>
    <lineage>
        <taxon>Eukaryota</taxon>
        <taxon>Viridiplantae</taxon>
        <taxon>Streptophyta</taxon>
        <taxon>Klebsormidiophyceae</taxon>
        <taxon>Klebsormidiales</taxon>
        <taxon>Klebsormidiaceae</taxon>
        <taxon>Klebsormidium</taxon>
    </lineage>
</organism>
<evidence type="ECO:0000256" key="3">
    <source>
        <dbReference type="SAM" id="MobiDB-lite"/>
    </source>
</evidence>
<comment type="function">
    <text evidence="1 2">Transcription factor that specifically binds AT-rich DNA sequences related to the nuclear matrix attachment regions (MARs).</text>
</comment>
<dbReference type="PANTHER" id="PTHR31500">
    <property type="entry name" value="AT-HOOK MOTIF NUCLEAR-LOCALIZED PROTEIN 9"/>
    <property type="match status" value="1"/>
</dbReference>
<comment type="domain">
    <text evidence="2">The PPC domain mediates interactions between AHL proteins.</text>
</comment>
<keyword evidence="6" id="KW-1185">Reference proteome</keyword>
<dbReference type="Gene3D" id="3.30.1330.80">
    <property type="entry name" value="Hypothetical protein, similar to alpha- acetolactate decarboxylase, domain 2"/>
    <property type="match status" value="1"/>
</dbReference>
<evidence type="ECO:0000256" key="1">
    <source>
        <dbReference type="ARBA" id="ARBA00003687"/>
    </source>
</evidence>
<dbReference type="CDD" id="cd11378">
    <property type="entry name" value="DUF296"/>
    <property type="match status" value="1"/>
</dbReference>
<dbReference type="InterPro" id="IPR039605">
    <property type="entry name" value="AHL"/>
</dbReference>
<feature type="compositionally biased region" description="Low complexity" evidence="3">
    <location>
        <begin position="97"/>
        <end position="107"/>
    </location>
</feature>
<feature type="compositionally biased region" description="Low complexity" evidence="3">
    <location>
        <begin position="64"/>
        <end position="89"/>
    </location>
</feature>
<dbReference type="EMBL" id="DF237045">
    <property type="protein sequence ID" value="GAQ81965.1"/>
    <property type="molecule type" value="Genomic_DNA"/>
</dbReference>
<evidence type="ECO:0000259" key="4">
    <source>
        <dbReference type="PROSITE" id="PS51742"/>
    </source>
</evidence>
<evidence type="ECO:0000256" key="2">
    <source>
        <dbReference type="RuleBase" id="RU367031"/>
    </source>
</evidence>
<dbReference type="GO" id="GO:0005634">
    <property type="term" value="C:nucleus"/>
    <property type="evidence" value="ECO:0007669"/>
    <property type="project" value="UniProtKB-SubCell"/>
</dbReference>
<dbReference type="STRING" id="105231.A0A0U9I728"/>
<proteinExistence type="predicted"/>
<dbReference type="OrthoDB" id="1750003at2759"/>
<reference evidence="5 6" key="1">
    <citation type="journal article" date="2014" name="Nat. Commun.">
        <title>Klebsormidium flaccidum genome reveals primary factors for plant terrestrial adaptation.</title>
        <authorList>
            <person name="Hori K."/>
            <person name="Maruyama F."/>
            <person name="Fujisawa T."/>
            <person name="Togashi T."/>
            <person name="Yamamoto N."/>
            <person name="Seo M."/>
            <person name="Sato S."/>
            <person name="Yamada T."/>
            <person name="Mori H."/>
            <person name="Tajima N."/>
            <person name="Moriyama T."/>
            <person name="Ikeuchi M."/>
            <person name="Watanabe M."/>
            <person name="Wada H."/>
            <person name="Kobayashi K."/>
            <person name="Saito M."/>
            <person name="Masuda T."/>
            <person name="Sasaki-Sekimoto Y."/>
            <person name="Mashiguchi K."/>
            <person name="Awai K."/>
            <person name="Shimojima M."/>
            <person name="Masuda S."/>
            <person name="Iwai M."/>
            <person name="Nobusawa T."/>
            <person name="Narise T."/>
            <person name="Kondo S."/>
            <person name="Saito H."/>
            <person name="Sato R."/>
            <person name="Murakawa M."/>
            <person name="Ihara Y."/>
            <person name="Oshima-Yamada Y."/>
            <person name="Ohtaka K."/>
            <person name="Satoh M."/>
            <person name="Sonobe K."/>
            <person name="Ishii M."/>
            <person name="Ohtani R."/>
            <person name="Kanamori-Sato M."/>
            <person name="Honoki R."/>
            <person name="Miyazaki D."/>
            <person name="Mochizuki H."/>
            <person name="Umetsu J."/>
            <person name="Higashi K."/>
            <person name="Shibata D."/>
            <person name="Kamiya Y."/>
            <person name="Sato N."/>
            <person name="Nakamura Y."/>
            <person name="Tabata S."/>
            <person name="Ida S."/>
            <person name="Kurokawa K."/>
            <person name="Ohta H."/>
        </authorList>
    </citation>
    <scope>NUCLEOTIDE SEQUENCE [LARGE SCALE GENOMIC DNA]</scope>
    <source>
        <strain evidence="5 6">NIES-2285</strain>
    </source>
</reference>
<protein>
    <recommendedName>
        <fullName evidence="2">AT-hook motif nuclear-localized protein</fullName>
    </recommendedName>
</protein>
<dbReference type="SMART" id="SM00384">
    <property type="entry name" value="AT_hook"/>
    <property type="match status" value="3"/>
</dbReference>
<dbReference type="OMA" id="MEGREAM"/>
<dbReference type="PANTHER" id="PTHR31500:SF57">
    <property type="entry name" value="AT-HOOK MOTIF NUCLEAR-LOCALIZED PROTEIN 10"/>
    <property type="match status" value="1"/>
</dbReference>
<dbReference type="Pfam" id="PF03479">
    <property type="entry name" value="PCC"/>
    <property type="match status" value="1"/>
</dbReference>
<accession>A0A0U9I728</accession>
<keyword evidence="2" id="KW-0804">Transcription</keyword>
<dbReference type="SUPFAM" id="SSF117856">
    <property type="entry name" value="AF0104/ALDC/Ptd012-like"/>
    <property type="match status" value="1"/>
</dbReference>
<dbReference type="AlphaFoldDB" id="A0A0U9I728"/>
<name>A0A0U9I728_KLENI</name>
<comment type="subcellular location">
    <subcellularLocation>
        <location evidence="2">Nucleus</location>
    </subcellularLocation>
</comment>
<feature type="region of interest" description="Disordered" evidence="3">
    <location>
        <begin position="1"/>
        <end position="109"/>
    </location>
</feature>
<dbReference type="InterPro" id="IPR005175">
    <property type="entry name" value="PPC_dom"/>
</dbReference>
<dbReference type="PROSITE" id="PS51742">
    <property type="entry name" value="PPC"/>
    <property type="match status" value="1"/>
</dbReference>
<sequence>MGHASQPLRPNFTQAIASGLMPVPQPEQEVQKKKRGRPRKDATVDGSVPLSPEVQGQKRGRGRPPGSGKKQKEAMAAAGEGGLAPPIGIQEKKGRGRPPTTGAGAAGNVPGITPQVISVVAGEDVNAKVLSFPMPTTRAMVILSASGTLSAMHMKQSNAAGGVLALEGSFDILSLSGSFLSTDGGRQRLGSLSICVSAPDGRVIGGVVAGTLKAVTPVQVLVGTFPATGAKVRKPRAPKQPKPAAAGAPTGLMAAAMSPVHAQIPNHGTGGTGIELNS</sequence>
<evidence type="ECO:0000313" key="6">
    <source>
        <dbReference type="Proteomes" id="UP000054558"/>
    </source>
</evidence>
<keyword evidence="2" id="KW-0539">Nucleus</keyword>
<dbReference type="GO" id="GO:0003680">
    <property type="term" value="F:minor groove of adenine-thymine-rich DNA binding"/>
    <property type="evidence" value="ECO:0007669"/>
    <property type="project" value="UniProtKB-UniRule"/>
</dbReference>
<dbReference type="PRINTS" id="PR00929">
    <property type="entry name" value="ATHOOK"/>
</dbReference>
<keyword evidence="2" id="KW-0805">Transcription regulation</keyword>
<dbReference type="InterPro" id="IPR017956">
    <property type="entry name" value="AT_hook_DNA-bd_motif"/>
</dbReference>
<feature type="domain" description="PPC" evidence="4">
    <location>
        <begin position="108"/>
        <end position="250"/>
    </location>
</feature>
<evidence type="ECO:0000313" key="5">
    <source>
        <dbReference type="EMBL" id="GAQ81965.1"/>
    </source>
</evidence>
<gene>
    <name evidence="5" type="ORF">KFL_000960160</name>
</gene>
<keyword evidence="2 5" id="KW-0238">DNA-binding</keyword>
<dbReference type="Proteomes" id="UP000054558">
    <property type="component" value="Unassembled WGS sequence"/>
</dbReference>